<reference evidence="1 2" key="1">
    <citation type="journal article" date="2018" name="Sci. Rep.">
        <title>Genomic signatures of local adaptation to the degree of environmental predictability in rotifers.</title>
        <authorList>
            <person name="Franch-Gras L."/>
            <person name="Hahn C."/>
            <person name="Garcia-Roger E.M."/>
            <person name="Carmona M.J."/>
            <person name="Serra M."/>
            <person name="Gomez A."/>
        </authorList>
    </citation>
    <scope>NUCLEOTIDE SEQUENCE [LARGE SCALE GENOMIC DNA]</scope>
    <source>
        <strain evidence="1">HYR1</strain>
    </source>
</reference>
<protein>
    <submittedName>
        <fullName evidence="1">Uncharacterized protein</fullName>
    </submittedName>
</protein>
<sequence>MKNNQEYYDPFRFASFESNFTNMQLIDDYENSEIEKDILCNKIFGKKENQDDALISSKSEDEFTFKFNELIEELNYFEPKRKNDLMMGDWFAKYKAQKIFDLVFYYNQNIPETIHPGEKLGTFLESSFNFLQLKWGSVGGQLKNCVNYNEMKFAHFKFMSKKRKLKI</sequence>
<accession>A0A3M7SKX2</accession>
<evidence type="ECO:0000313" key="1">
    <source>
        <dbReference type="EMBL" id="RNA36372.1"/>
    </source>
</evidence>
<dbReference type="AlphaFoldDB" id="A0A3M7SKX2"/>
<name>A0A3M7SKX2_BRAPC</name>
<evidence type="ECO:0000313" key="2">
    <source>
        <dbReference type="Proteomes" id="UP000276133"/>
    </source>
</evidence>
<dbReference type="Proteomes" id="UP000276133">
    <property type="component" value="Unassembled WGS sequence"/>
</dbReference>
<proteinExistence type="predicted"/>
<keyword evidence="2" id="KW-1185">Reference proteome</keyword>
<organism evidence="1 2">
    <name type="scientific">Brachionus plicatilis</name>
    <name type="common">Marine rotifer</name>
    <name type="synonym">Brachionus muelleri</name>
    <dbReference type="NCBI Taxonomy" id="10195"/>
    <lineage>
        <taxon>Eukaryota</taxon>
        <taxon>Metazoa</taxon>
        <taxon>Spiralia</taxon>
        <taxon>Gnathifera</taxon>
        <taxon>Rotifera</taxon>
        <taxon>Eurotatoria</taxon>
        <taxon>Monogononta</taxon>
        <taxon>Pseudotrocha</taxon>
        <taxon>Ploima</taxon>
        <taxon>Brachionidae</taxon>
        <taxon>Brachionus</taxon>
    </lineage>
</organism>
<comment type="caution">
    <text evidence="1">The sequence shown here is derived from an EMBL/GenBank/DDBJ whole genome shotgun (WGS) entry which is preliminary data.</text>
</comment>
<gene>
    <name evidence="1" type="ORF">BpHYR1_018091</name>
</gene>
<dbReference type="EMBL" id="REGN01001194">
    <property type="protein sequence ID" value="RNA36372.1"/>
    <property type="molecule type" value="Genomic_DNA"/>
</dbReference>